<dbReference type="InterPro" id="IPR001451">
    <property type="entry name" value="Hexapep"/>
</dbReference>
<dbReference type="EMBL" id="JBIGIA010000005">
    <property type="protein sequence ID" value="MFG6456920.1"/>
    <property type="molecule type" value="Genomic_DNA"/>
</dbReference>
<dbReference type="Proteomes" id="UP001606305">
    <property type="component" value="Unassembled WGS sequence"/>
</dbReference>
<dbReference type="SUPFAM" id="SSF51161">
    <property type="entry name" value="Trimeric LpxA-like enzymes"/>
    <property type="match status" value="1"/>
</dbReference>
<dbReference type="InterPro" id="IPR018357">
    <property type="entry name" value="Hexapep_transf_CS"/>
</dbReference>
<dbReference type="PANTHER" id="PTHR23416">
    <property type="entry name" value="SIALIC ACID SYNTHASE-RELATED"/>
    <property type="match status" value="1"/>
</dbReference>
<dbReference type="PROSITE" id="PS00101">
    <property type="entry name" value="HEXAPEP_TRANSFERASES"/>
    <property type="match status" value="1"/>
</dbReference>
<accession>A0ABW7G4U8</accession>
<keyword evidence="1" id="KW-0808">Transferase</keyword>
<evidence type="ECO:0000256" key="3">
    <source>
        <dbReference type="ARBA" id="ARBA00023315"/>
    </source>
</evidence>
<keyword evidence="2" id="KW-0677">Repeat</keyword>
<dbReference type="PANTHER" id="PTHR23416:SF78">
    <property type="entry name" value="LIPOPOLYSACCHARIDE BIOSYNTHESIS O-ACETYL TRANSFERASE WBBJ-RELATED"/>
    <property type="match status" value="1"/>
</dbReference>
<dbReference type="CDD" id="cd04647">
    <property type="entry name" value="LbH_MAT_like"/>
    <property type="match status" value="1"/>
</dbReference>
<dbReference type="RefSeq" id="WP_394487781.1">
    <property type="nucleotide sequence ID" value="NZ_JBIGIA010000005.1"/>
</dbReference>
<protein>
    <submittedName>
        <fullName evidence="4">Acyltransferase</fullName>
    </submittedName>
</protein>
<proteinExistence type="predicted"/>
<keyword evidence="5" id="KW-1185">Reference proteome</keyword>
<dbReference type="Pfam" id="PF00132">
    <property type="entry name" value="Hexapep"/>
    <property type="match status" value="1"/>
</dbReference>
<evidence type="ECO:0000256" key="1">
    <source>
        <dbReference type="ARBA" id="ARBA00022679"/>
    </source>
</evidence>
<dbReference type="InterPro" id="IPR051159">
    <property type="entry name" value="Hexapeptide_acetyltransf"/>
</dbReference>
<keyword evidence="3 4" id="KW-0012">Acyltransferase</keyword>
<comment type="caution">
    <text evidence="4">The sequence shown here is derived from an EMBL/GenBank/DDBJ whole genome shotgun (WGS) entry which is preliminary data.</text>
</comment>
<organism evidence="4 5">
    <name type="scientific">Pelomonas nitida</name>
    <dbReference type="NCBI Taxonomy" id="3299027"/>
    <lineage>
        <taxon>Bacteria</taxon>
        <taxon>Pseudomonadati</taxon>
        <taxon>Pseudomonadota</taxon>
        <taxon>Betaproteobacteria</taxon>
        <taxon>Burkholderiales</taxon>
        <taxon>Sphaerotilaceae</taxon>
        <taxon>Roseateles</taxon>
    </lineage>
</organism>
<reference evidence="4 5" key="1">
    <citation type="submission" date="2024-09" db="EMBL/GenBank/DDBJ databases">
        <title>Novel species of the genus Pelomonas and Roseateles isolated from streams.</title>
        <authorList>
            <person name="Lu H."/>
        </authorList>
    </citation>
    <scope>NUCLEOTIDE SEQUENCE [LARGE SCALE GENOMIC DNA]</scope>
    <source>
        <strain evidence="4 5">BYS96W</strain>
    </source>
</reference>
<evidence type="ECO:0000313" key="4">
    <source>
        <dbReference type="EMBL" id="MFG6456920.1"/>
    </source>
</evidence>
<dbReference type="GO" id="GO:0016746">
    <property type="term" value="F:acyltransferase activity"/>
    <property type="evidence" value="ECO:0007669"/>
    <property type="project" value="UniProtKB-KW"/>
</dbReference>
<dbReference type="Gene3D" id="2.160.10.10">
    <property type="entry name" value="Hexapeptide repeat proteins"/>
    <property type="match status" value="1"/>
</dbReference>
<sequence>MASRVYISDHSHGAPDYHDIEVAPSARKVFSKGPVVIEDGAWIGEGVCILPGVRIGRHAIVGANAVVTRDVPPYTIVGGVPARHLKTLSPGERPAPSITP</sequence>
<evidence type="ECO:0000313" key="5">
    <source>
        <dbReference type="Proteomes" id="UP001606305"/>
    </source>
</evidence>
<name>A0ABW7G4U8_9BURK</name>
<evidence type="ECO:0000256" key="2">
    <source>
        <dbReference type="ARBA" id="ARBA00022737"/>
    </source>
</evidence>
<dbReference type="InterPro" id="IPR011004">
    <property type="entry name" value="Trimer_LpxA-like_sf"/>
</dbReference>
<gene>
    <name evidence="4" type="ORF">ACG00X_08740</name>
</gene>